<dbReference type="HAMAP" id="MF_00534">
    <property type="entry name" value="Asn_tRNA_synth"/>
    <property type="match status" value="1"/>
</dbReference>
<reference evidence="9 10" key="1">
    <citation type="journal article" date="2015" name="Stand. Genomic Sci.">
        <title>Complete genome sequence and description of Salinispira pacifica gen. nov., sp. nov., a novel spirochaete isolated form a hypersaline microbial mat.</title>
        <authorList>
            <person name="Ben Hania W."/>
            <person name="Joseph M."/>
            <person name="Schumann P."/>
            <person name="Bunk B."/>
            <person name="Fiebig A."/>
            <person name="Sproer C."/>
            <person name="Klenk H.P."/>
            <person name="Fardeau M.L."/>
            <person name="Spring S."/>
        </authorList>
    </citation>
    <scope>NUCLEOTIDE SEQUENCE [LARGE SCALE GENOMIC DNA]</scope>
    <source>
        <strain evidence="9 10">L21-RPul-D2</strain>
    </source>
</reference>
<protein>
    <recommendedName>
        <fullName evidence="7">Asparagine--tRNA ligase</fullName>
        <ecNumber evidence="7">6.1.1.22</ecNumber>
    </recommendedName>
    <alternativeName>
        <fullName evidence="7">Asparaginyl-tRNA synthetase</fullName>
        <shortName evidence="7">AsnRS</shortName>
    </alternativeName>
</protein>
<dbReference type="Pfam" id="PF01336">
    <property type="entry name" value="tRNA_anti-codon"/>
    <property type="match status" value="1"/>
</dbReference>
<evidence type="ECO:0000259" key="8">
    <source>
        <dbReference type="PROSITE" id="PS50862"/>
    </source>
</evidence>
<dbReference type="PANTHER" id="PTHR22594:SF34">
    <property type="entry name" value="ASPARAGINE--TRNA LIGASE, MITOCHONDRIAL-RELATED"/>
    <property type="match status" value="1"/>
</dbReference>
<dbReference type="NCBIfam" id="TIGR00457">
    <property type="entry name" value="asnS"/>
    <property type="match status" value="1"/>
</dbReference>
<dbReference type="GO" id="GO:0004816">
    <property type="term" value="F:asparagine-tRNA ligase activity"/>
    <property type="evidence" value="ECO:0007669"/>
    <property type="project" value="UniProtKB-UniRule"/>
</dbReference>
<dbReference type="InterPro" id="IPR045864">
    <property type="entry name" value="aa-tRNA-synth_II/BPL/LPL"/>
</dbReference>
<gene>
    <name evidence="7" type="primary">asnS</name>
    <name evidence="9" type="ORF">L21SP2_2435</name>
</gene>
<dbReference type="PROSITE" id="PS50862">
    <property type="entry name" value="AA_TRNA_LIGASE_II"/>
    <property type="match status" value="1"/>
</dbReference>
<dbReference type="AlphaFoldDB" id="V5WJ20"/>
<dbReference type="CDD" id="cd04318">
    <property type="entry name" value="EcAsnRS_like_N"/>
    <property type="match status" value="1"/>
</dbReference>
<keyword evidence="6 7" id="KW-0030">Aminoacyl-tRNA synthetase</keyword>
<dbReference type="KEGG" id="slr:L21SP2_2435"/>
<proteinExistence type="inferred from homology"/>
<dbReference type="Gene3D" id="2.40.50.140">
    <property type="entry name" value="Nucleic acid-binding proteins"/>
    <property type="match status" value="1"/>
</dbReference>
<feature type="domain" description="Aminoacyl-transfer RNA synthetases class-II family profile" evidence="8">
    <location>
        <begin position="146"/>
        <end position="467"/>
    </location>
</feature>
<dbReference type="PANTHER" id="PTHR22594">
    <property type="entry name" value="ASPARTYL/LYSYL-TRNA SYNTHETASE"/>
    <property type="match status" value="1"/>
</dbReference>
<organism evidence="9 10">
    <name type="scientific">Salinispira pacifica</name>
    <dbReference type="NCBI Taxonomy" id="1307761"/>
    <lineage>
        <taxon>Bacteria</taxon>
        <taxon>Pseudomonadati</taxon>
        <taxon>Spirochaetota</taxon>
        <taxon>Spirochaetia</taxon>
        <taxon>Spirochaetales</taxon>
        <taxon>Spirochaetaceae</taxon>
        <taxon>Salinispira</taxon>
    </lineage>
</organism>
<evidence type="ECO:0000256" key="7">
    <source>
        <dbReference type="HAMAP-Rule" id="MF_00534"/>
    </source>
</evidence>
<dbReference type="PRINTS" id="PR01042">
    <property type="entry name" value="TRNASYNTHASP"/>
</dbReference>
<evidence type="ECO:0000256" key="4">
    <source>
        <dbReference type="ARBA" id="ARBA00022840"/>
    </source>
</evidence>
<dbReference type="PATRIC" id="fig|1307761.3.peg.2427"/>
<comment type="subcellular location">
    <subcellularLocation>
        <location evidence="7">Cytoplasm</location>
    </subcellularLocation>
</comment>
<evidence type="ECO:0000313" key="10">
    <source>
        <dbReference type="Proteomes" id="UP000018680"/>
    </source>
</evidence>
<dbReference type="STRING" id="1307761.L21SP2_2435"/>
<comment type="subunit">
    <text evidence="7">Homodimer.</text>
</comment>
<dbReference type="GO" id="GO:0005737">
    <property type="term" value="C:cytoplasm"/>
    <property type="evidence" value="ECO:0007669"/>
    <property type="project" value="UniProtKB-SubCell"/>
</dbReference>
<dbReference type="CDD" id="cd00776">
    <property type="entry name" value="AsxRS_core"/>
    <property type="match status" value="1"/>
</dbReference>
<dbReference type="Proteomes" id="UP000018680">
    <property type="component" value="Chromosome"/>
</dbReference>
<dbReference type="NCBIfam" id="NF003037">
    <property type="entry name" value="PRK03932.1"/>
    <property type="match status" value="1"/>
</dbReference>
<dbReference type="FunFam" id="3.30.930.10:FF:000016">
    <property type="entry name" value="Asparagine--tRNA ligase"/>
    <property type="match status" value="1"/>
</dbReference>
<comment type="catalytic activity">
    <reaction evidence="7">
        <text>tRNA(Asn) + L-asparagine + ATP = L-asparaginyl-tRNA(Asn) + AMP + diphosphate + H(+)</text>
        <dbReference type="Rhea" id="RHEA:11180"/>
        <dbReference type="Rhea" id="RHEA-COMP:9659"/>
        <dbReference type="Rhea" id="RHEA-COMP:9674"/>
        <dbReference type="ChEBI" id="CHEBI:15378"/>
        <dbReference type="ChEBI" id="CHEBI:30616"/>
        <dbReference type="ChEBI" id="CHEBI:33019"/>
        <dbReference type="ChEBI" id="CHEBI:58048"/>
        <dbReference type="ChEBI" id="CHEBI:78442"/>
        <dbReference type="ChEBI" id="CHEBI:78515"/>
        <dbReference type="ChEBI" id="CHEBI:456215"/>
        <dbReference type="EC" id="6.1.1.22"/>
    </reaction>
</comment>
<dbReference type="GO" id="GO:0005524">
    <property type="term" value="F:ATP binding"/>
    <property type="evidence" value="ECO:0007669"/>
    <property type="project" value="UniProtKB-UniRule"/>
</dbReference>
<keyword evidence="4 7" id="KW-0067">ATP-binding</keyword>
<dbReference type="GO" id="GO:0006421">
    <property type="term" value="P:asparaginyl-tRNA aminoacylation"/>
    <property type="evidence" value="ECO:0007669"/>
    <property type="project" value="UniProtKB-UniRule"/>
</dbReference>
<comment type="similarity">
    <text evidence="1 7">Belongs to the class-II aminoacyl-tRNA synthetase family.</text>
</comment>
<accession>V5WJ20</accession>
<name>V5WJ20_9SPIO</name>
<dbReference type="InterPro" id="IPR006195">
    <property type="entry name" value="aa-tRNA-synth_II"/>
</dbReference>
<dbReference type="SUPFAM" id="SSF55681">
    <property type="entry name" value="Class II aaRS and biotin synthetases"/>
    <property type="match status" value="1"/>
</dbReference>
<dbReference type="HOGENOM" id="CLU_004553_2_0_12"/>
<dbReference type="EMBL" id="CP006939">
    <property type="protein sequence ID" value="AHC15788.1"/>
    <property type="molecule type" value="Genomic_DNA"/>
</dbReference>
<keyword evidence="10" id="KW-1185">Reference proteome</keyword>
<keyword evidence="2 7" id="KW-0436">Ligase</keyword>
<dbReference type="Pfam" id="PF00152">
    <property type="entry name" value="tRNA-synt_2"/>
    <property type="match status" value="1"/>
</dbReference>
<dbReference type="SUPFAM" id="SSF50249">
    <property type="entry name" value="Nucleic acid-binding proteins"/>
    <property type="match status" value="1"/>
</dbReference>
<dbReference type="InterPro" id="IPR004522">
    <property type="entry name" value="Asn-tRNA-ligase"/>
</dbReference>
<keyword evidence="3 7" id="KW-0547">Nucleotide-binding</keyword>
<sequence length="477" mass="54583">MGQADNLRFMKRFRVKTLISMDPQEDPVLCKGWVRTKRDSKNVVFFEVNDGSSMKNLQVILDKDKEILSEQMLQRLNNGSSVEVEGMLVESPGKNQKVELHCSALTIHGDADPETYPMQKKRHSFEYLREIAHLRPRTNTFGAVARVRNTMSRAVHDFFQENGFLWVHTPIITASDAEGAGEMFQVTTLDLDGLAKADGAKMSGGIDYSRDFFGKPSFLTVSGQLNAEIYASAMDRVYTFGPTFRAENSNTSRHLAEFWMIEPEIAFCDLEANMDWSEAFLKHILATVLKESRDDMEFFDLRIQKGIIQQLEQVVESDFTRISYSDAVSQLEKSGRNFEYPVSWGADLQSEHEKFLTEEIFKGPVIVTDYPKEIKAFYMRLNDDEKTVRGMDVLVPRLGEIIGGSQREERLDVLSRRLGESGLTEKDYWWYLDLRRFGSVPHSGFGLGFERLIQYVTGMQNIRDVIPFPRASKTAEF</sequence>
<keyword evidence="5 7" id="KW-0648">Protein biosynthesis</keyword>
<keyword evidence="7" id="KW-0963">Cytoplasm</keyword>
<dbReference type="EC" id="6.1.1.22" evidence="7"/>
<dbReference type="InterPro" id="IPR002312">
    <property type="entry name" value="Asp/Asn-tRNA-synth_IIb"/>
</dbReference>
<dbReference type="InterPro" id="IPR004364">
    <property type="entry name" value="Aa-tRNA-synt_II"/>
</dbReference>
<dbReference type="Gene3D" id="3.30.930.10">
    <property type="entry name" value="Bira Bifunctional Protein, Domain 2"/>
    <property type="match status" value="1"/>
</dbReference>
<evidence type="ECO:0000256" key="2">
    <source>
        <dbReference type="ARBA" id="ARBA00022598"/>
    </source>
</evidence>
<dbReference type="InterPro" id="IPR012340">
    <property type="entry name" value="NA-bd_OB-fold"/>
</dbReference>
<dbReference type="GO" id="GO:0003676">
    <property type="term" value="F:nucleic acid binding"/>
    <property type="evidence" value="ECO:0007669"/>
    <property type="project" value="InterPro"/>
</dbReference>
<evidence type="ECO:0000256" key="6">
    <source>
        <dbReference type="ARBA" id="ARBA00023146"/>
    </source>
</evidence>
<evidence type="ECO:0000256" key="3">
    <source>
        <dbReference type="ARBA" id="ARBA00022741"/>
    </source>
</evidence>
<evidence type="ECO:0000256" key="5">
    <source>
        <dbReference type="ARBA" id="ARBA00022917"/>
    </source>
</evidence>
<dbReference type="InterPro" id="IPR004365">
    <property type="entry name" value="NA-bd_OB_tRNA"/>
</dbReference>
<evidence type="ECO:0000256" key="1">
    <source>
        <dbReference type="ARBA" id="ARBA00008226"/>
    </source>
</evidence>
<dbReference type="eggNOG" id="COG0017">
    <property type="taxonomic scope" value="Bacteria"/>
</dbReference>
<evidence type="ECO:0000313" key="9">
    <source>
        <dbReference type="EMBL" id="AHC15788.1"/>
    </source>
</evidence>